<comment type="caution">
    <text evidence="1">The sequence shown here is derived from an EMBL/GenBank/DDBJ whole genome shotgun (WGS) entry which is preliminary data.</text>
</comment>
<proteinExistence type="predicted"/>
<sequence length="44" mass="4882">MDKKKGKRSALSPESLTGLCQNSFLAQPPFRYVRMPKVQGAEAD</sequence>
<dbReference type="EMBL" id="AWUW01000151">
    <property type="protein sequence ID" value="ERJ63780.1"/>
    <property type="molecule type" value="Genomic_DNA"/>
</dbReference>
<evidence type="ECO:0000313" key="2">
    <source>
        <dbReference type="Proteomes" id="UP000016630"/>
    </source>
</evidence>
<evidence type="ECO:0000313" key="1">
    <source>
        <dbReference type="EMBL" id="ERJ63780.1"/>
    </source>
</evidence>
<organism evidence="1 2">
    <name type="scientific">Porphyromonas gingivalis F0570</name>
    <dbReference type="NCBI Taxonomy" id="1227271"/>
    <lineage>
        <taxon>Bacteria</taxon>
        <taxon>Pseudomonadati</taxon>
        <taxon>Bacteroidota</taxon>
        <taxon>Bacteroidia</taxon>
        <taxon>Bacteroidales</taxon>
        <taxon>Porphyromonadaceae</taxon>
        <taxon>Porphyromonas</taxon>
    </lineage>
</organism>
<protein>
    <submittedName>
        <fullName evidence="1">Uncharacterized protein</fullName>
    </submittedName>
</protein>
<name>A0A0E2LN23_PORGN</name>
<dbReference type="HOGENOM" id="CLU_3220019_0_0_10"/>
<dbReference type="Proteomes" id="UP000016630">
    <property type="component" value="Unassembled WGS sequence"/>
</dbReference>
<reference evidence="1 2" key="1">
    <citation type="submission" date="2013-06" db="EMBL/GenBank/DDBJ databases">
        <authorList>
            <person name="Weinstock G."/>
            <person name="Sodergren E."/>
            <person name="Lobos E.A."/>
            <person name="Fulton L."/>
            <person name="Fulton R."/>
            <person name="Courtney L."/>
            <person name="Fronick C."/>
            <person name="O'Laughlin M."/>
            <person name="Godfrey J."/>
            <person name="Wilson R.M."/>
            <person name="Miner T."/>
            <person name="Farmer C."/>
            <person name="Delehaunty K."/>
            <person name="Cordes M."/>
            <person name="Minx P."/>
            <person name="Tomlinson C."/>
            <person name="Chen J."/>
            <person name="Wollam A."/>
            <person name="Pepin K.H."/>
            <person name="Bhonagiri V."/>
            <person name="Zhang X."/>
            <person name="Warren W."/>
            <person name="Mitreva M."/>
            <person name="Mardis E.R."/>
            <person name="Wilson R.K."/>
        </authorList>
    </citation>
    <scope>NUCLEOTIDE SEQUENCE [LARGE SCALE GENOMIC DNA]</scope>
    <source>
        <strain evidence="1 2">F0570</strain>
    </source>
</reference>
<accession>A0A0E2LN23</accession>
<dbReference type="AlphaFoldDB" id="A0A0E2LN23"/>
<gene>
    <name evidence="1" type="ORF">HMPREF1555_02253</name>
</gene>